<accession>A0A1X9SP70</accession>
<dbReference type="AlphaFoldDB" id="A0A1X9SP70"/>
<dbReference type="InterPro" id="IPR005116">
    <property type="entry name" value="Transp-assoc_OB_typ1"/>
</dbReference>
<dbReference type="PANTHER" id="PTHR30432:SF1">
    <property type="entry name" value="DNA-BINDING TRANSCRIPTIONAL DUAL REGULATOR MODE"/>
    <property type="match status" value="1"/>
</dbReference>
<evidence type="ECO:0000256" key="5">
    <source>
        <dbReference type="PIRNR" id="PIRNR005763"/>
    </source>
</evidence>
<keyword evidence="4" id="KW-0677">Repeat</keyword>
<dbReference type="InterPro" id="IPR016462">
    <property type="entry name" value="ModE"/>
</dbReference>
<dbReference type="Proteomes" id="UP000202031">
    <property type="component" value="Chromosome"/>
</dbReference>
<dbReference type="GO" id="GO:0006355">
    <property type="term" value="P:regulation of DNA-templated transcription"/>
    <property type="evidence" value="ECO:0007669"/>
    <property type="project" value="InterPro"/>
</dbReference>
<dbReference type="InterPro" id="IPR008995">
    <property type="entry name" value="Mo/tungstate-bd_C_term_dom"/>
</dbReference>
<dbReference type="NCBIfam" id="TIGR00638">
    <property type="entry name" value="Mop"/>
    <property type="match status" value="2"/>
</dbReference>
<evidence type="ECO:0000256" key="4">
    <source>
        <dbReference type="ARBA" id="ARBA00022737"/>
    </source>
</evidence>
<organism evidence="7 8">
    <name type="scientific">Campylobacter lanienae NCTC 13004</name>
    <dbReference type="NCBI Taxonomy" id="1031753"/>
    <lineage>
        <taxon>Bacteria</taxon>
        <taxon>Pseudomonadati</taxon>
        <taxon>Campylobacterota</taxon>
        <taxon>Epsilonproteobacteria</taxon>
        <taxon>Campylobacterales</taxon>
        <taxon>Campylobacteraceae</taxon>
        <taxon>Campylobacter</taxon>
    </lineage>
</organism>
<evidence type="ECO:0000313" key="8">
    <source>
        <dbReference type="Proteomes" id="UP000202031"/>
    </source>
</evidence>
<dbReference type="RefSeq" id="WP_100590881.1">
    <property type="nucleotide sequence ID" value="NZ_CP015578.1"/>
</dbReference>
<evidence type="ECO:0000256" key="1">
    <source>
        <dbReference type="ARBA" id="ARBA00008110"/>
    </source>
</evidence>
<dbReference type="InterPro" id="IPR036390">
    <property type="entry name" value="WH_DNA-bd_sf"/>
</dbReference>
<protein>
    <submittedName>
        <fullName evidence="7">Transcriptional regulator, ModE family</fullName>
    </submittedName>
</protein>
<evidence type="ECO:0000256" key="3">
    <source>
        <dbReference type="ARBA" id="ARBA00022505"/>
    </source>
</evidence>
<dbReference type="GeneID" id="46921787"/>
<keyword evidence="2 5" id="KW-0813">Transport</keyword>
<dbReference type="GO" id="GO:0015689">
    <property type="term" value="P:molybdate ion transport"/>
    <property type="evidence" value="ECO:0007669"/>
    <property type="project" value="UniProtKB-UniRule"/>
</dbReference>
<feature type="domain" description="Mop" evidence="6">
    <location>
        <begin position="121"/>
        <end position="187"/>
    </location>
</feature>
<dbReference type="PROSITE" id="PS51866">
    <property type="entry name" value="MOP"/>
    <property type="match status" value="2"/>
</dbReference>
<dbReference type="InterPro" id="IPR051815">
    <property type="entry name" value="Molybdate_resp_trans_reg"/>
</dbReference>
<dbReference type="InterPro" id="IPR036388">
    <property type="entry name" value="WH-like_DNA-bd_sf"/>
</dbReference>
<dbReference type="PIRSF" id="PIRSF005763">
    <property type="entry name" value="Txn_reg_ModE"/>
    <property type="match status" value="1"/>
</dbReference>
<dbReference type="Gene3D" id="1.10.10.10">
    <property type="entry name" value="Winged helix-like DNA-binding domain superfamily/Winged helix DNA-binding domain"/>
    <property type="match status" value="1"/>
</dbReference>
<keyword evidence="3 5" id="KW-0500">Molybdenum</keyword>
<name>A0A1X9SP70_9BACT</name>
<comment type="similarity">
    <text evidence="1 5">Belongs to the ModE family.</text>
</comment>
<dbReference type="EMBL" id="CP015578">
    <property type="protein sequence ID" value="ARQ98042.1"/>
    <property type="molecule type" value="Genomic_DNA"/>
</dbReference>
<dbReference type="KEGG" id="clx:CLAN_1319"/>
<evidence type="ECO:0000256" key="2">
    <source>
        <dbReference type="ARBA" id="ARBA00022448"/>
    </source>
</evidence>
<feature type="domain" description="Mop" evidence="6">
    <location>
        <begin position="194"/>
        <end position="260"/>
    </location>
</feature>
<dbReference type="SUPFAM" id="SSF50331">
    <property type="entry name" value="MOP-like"/>
    <property type="match status" value="2"/>
</dbReference>
<dbReference type="GO" id="GO:0030151">
    <property type="term" value="F:molybdenum ion binding"/>
    <property type="evidence" value="ECO:0007669"/>
    <property type="project" value="UniProtKB-UniRule"/>
</dbReference>
<dbReference type="PANTHER" id="PTHR30432">
    <property type="entry name" value="TRANSCRIPTIONAL REGULATOR MODE"/>
    <property type="match status" value="1"/>
</dbReference>
<sequence length="262" mass="28841">MKAQIKLELFLNDEVALLPKHIKLLKALDETRSITKAATAVDISYKNAWDCLDLLNSKAKEPLILRVDGKRKNSGSELSQYAKDMIDRYDAILKAQNEFLNEICTYSDNNIISNLKRINMKLSAKNQLQATITDIETGAVNSQITAKLSDGVLLKSMITIDSQKELNLEVGKEVIFVFKASSVILAKTDDKELKISASNKLKGNVTQATLGAVNAKIAVNIGDNQTIHAIITNESAQDMRINVGDEVELFIKASHIIIATQA</sequence>
<gene>
    <name evidence="7" type="ORF">CLAN_1319</name>
</gene>
<dbReference type="Gene3D" id="2.40.50.100">
    <property type="match status" value="2"/>
</dbReference>
<dbReference type="Pfam" id="PF03459">
    <property type="entry name" value="TOBE"/>
    <property type="match status" value="2"/>
</dbReference>
<reference evidence="8" key="1">
    <citation type="journal article" date="2017" name="Genome Biol. Evol.">
        <title>Comparative Genomic Analysis Identifies a Campylobacter Clade Deficient in Selenium Metabolism.</title>
        <authorList>
            <person name="Miller W.G."/>
            <person name="Yee E."/>
            <person name="Lopes B.S."/>
            <person name="Chapman M.H."/>
            <person name="Huynh S."/>
            <person name="Bono J.L."/>
            <person name="Parker C.T."/>
            <person name="Strachan N.J.C."/>
            <person name="Forbes K.J."/>
        </authorList>
    </citation>
    <scope>NUCLEOTIDE SEQUENCE [LARGE SCALE GENOMIC DNA]</scope>
    <source>
        <strain evidence="8">NCTC 13004</strain>
    </source>
</reference>
<proteinExistence type="inferred from homology"/>
<dbReference type="SUPFAM" id="SSF46785">
    <property type="entry name" value="Winged helix' DNA-binding domain"/>
    <property type="match status" value="1"/>
</dbReference>
<evidence type="ECO:0000313" key="7">
    <source>
        <dbReference type="EMBL" id="ARQ98042.1"/>
    </source>
</evidence>
<reference evidence="8" key="2">
    <citation type="journal article" date="2017" name="Genome Biol. Evol.">
        <title>Comparative genomic analysis identifies a Campylobacter clade deficient in selenium metabolism.</title>
        <authorList>
            <person name="Miller W.G."/>
            <person name="Yee E."/>
            <person name="Lopes B.S."/>
            <person name="Chapman M.H."/>
            <person name="Huynh S."/>
            <person name="Bono J.L."/>
            <person name="Parker C.T."/>
            <person name="Strachan N.J.C."/>
            <person name="Forbes K.J."/>
        </authorList>
    </citation>
    <scope>NUCLEOTIDE SEQUENCE [LARGE SCALE GENOMIC DNA]</scope>
    <source>
        <strain evidence="8">NCTC 13004</strain>
    </source>
</reference>
<evidence type="ECO:0000259" key="6">
    <source>
        <dbReference type="PROSITE" id="PS51866"/>
    </source>
</evidence>
<dbReference type="InterPro" id="IPR004606">
    <property type="entry name" value="Mop_domain"/>
</dbReference>